<protein>
    <recommendedName>
        <fullName evidence="3">DUF2971 domain-containing protein</fullName>
    </recommendedName>
</protein>
<sequence length="154" mass="18097">MVGDFSDEQLERFVVEKYHELVETLNVIVLEIIKQKQNNKFHCMAHDANIKPLESRLMWSHYSNGLRGFVIEFDFNSMLESIANKNNDDFSGYTLINYTELGFTDYIKSVIDAGKPLFADRMLFSKHVDWKYENELRLICKYSKTPVQTTWQPA</sequence>
<dbReference type="Proteomes" id="UP001500604">
    <property type="component" value="Unassembled WGS sequence"/>
</dbReference>
<evidence type="ECO:0000313" key="2">
    <source>
        <dbReference type="Proteomes" id="UP001500604"/>
    </source>
</evidence>
<dbReference type="Pfam" id="PF11185">
    <property type="entry name" value="DUF2971"/>
    <property type="match status" value="1"/>
</dbReference>
<accession>A0ABP8V075</accession>
<organism evidence="1 2">
    <name type="scientific">Kistimonas scapharcae</name>
    <dbReference type="NCBI Taxonomy" id="1036133"/>
    <lineage>
        <taxon>Bacteria</taxon>
        <taxon>Pseudomonadati</taxon>
        <taxon>Pseudomonadota</taxon>
        <taxon>Gammaproteobacteria</taxon>
        <taxon>Oceanospirillales</taxon>
        <taxon>Endozoicomonadaceae</taxon>
        <taxon>Kistimonas</taxon>
    </lineage>
</organism>
<gene>
    <name evidence="1" type="ORF">GCM10023116_18770</name>
</gene>
<comment type="caution">
    <text evidence="1">The sequence shown here is derived from an EMBL/GenBank/DDBJ whole genome shotgun (WGS) entry which is preliminary data.</text>
</comment>
<proteinExistence type="predicted"/>
<keyword evidence="2" id="KW-1185">Reference proteome</keyword>
<dbReference type="EMBL" id="BAABFL010000163">
    <property type="protein sequence ID" value="GAA4649603.1"/>
    <property type="molecule type" value="Genomic_DNA"/>
</dbReference>
<dbReference type="RefSeq" id="WP_345195512.1">
    <property type="nucleotide sequence ID" value="NZ_BAABFL010000163.1"/>
</dbReference>
<dbReference type="InterPro" id="IPR021352">
    <property type="entry name" value="DUF2971"/>
</dbReference>
<evidence type="ECO:0000313" key="1">
    <source>
        <dbReference type="EMBL" id="GAA4649603.1"/>
    </source>
</evidence>
<name>A0ABP8V075_9GAMM</name>
<reference evidence="2" key="1">
    <citation type="journal article" date="2019" name="Int. J. Syst. Evol. Microbiol.">
        <title>The Global Catalogue of Microorganisms (GCM) 10K type strain sequencing project: providing services to taxonomists for standard genome sequencing and annotation.</title>
        <authorList>
            <consortium name="The Broad Institute Genomics Platform"/>
            <consortium name="The Broad Institute Genome Sequencing Center for Infectious Disease"/>
            <person name="Wu L."/>
            <person name="Ma J."/>
        </authorList>
    </citation>
    <scope>NUCLEOTIDE SEQUENCE [LARGE SCALE GENOMIC DNA]</scope>
    <source>
        <strain evidence="2">JCM 17805</strain>
    </source>
</reference>
<evidence type="ECO:0008006" key="3">
    <source>
        <dbReference type="Google" id="ProtNLM"/>
    </source>
</evidence>